<evidence type="ECO:0000313" key="1">
    <source>
        <dbReference type="EMBL" id="VVC25739.1"/>
    </source>
</evidence>
<accession>A0A5E4M1P0</accession>
<organism evidence="1 2">
    <name type="scientific">Cinara cedri</name>
    <dbReference type="NCBI Taxonomy" id="506608"/>
    <lineage>
        <taxon>Eukaryota</taxon>
        <taxon>Metazoa</taxon>
        <taxon>Ecdysozoa</taxon>
        <taxon>Arthropoda</taxon>
        <taxon>Hexapoda</taxon>
        <taxon>Insecta</taxon>
        <taxon>Pterygota</taxon>
        <taxon>Neoptera</taxon>
        <taxon>Paraneoptera</taxon>
        <taxon>Hemiptera</taxon>
        <taxon>Sternorrhyncha</taxon>
        <taxon>Aphidomorpha</taxon>
        <taxon>Aphidoidea</taxon>
        <taxon>Aphididae</taxon>
        <taxon>Lachninae</taxon>
        <taxon>Cinara</taxon>
    </lineage>
</organism>
<name>A0A5E4M1P0_9HEMI</name>
<sequence>MQETLIKSFVWSISLYGAETWAILKAERKNIEAFETWCWRRALKISWTVKVKNEEVYLRINKQKTIWKIIRERRKKWIGHIMKNNEWITTIIEGKAGIGRPRTFMKQIIEDIGKTNYKELKVAVMDRNKRKAIEVI</sequence>
<dbReference type="Proteomes" id="UP000325440">
    <property type="component" value="Unassembled WGS sequence"/>
</dbReference>
<protein>
    <submittedName>
        <fullName evidence="1">Uncharacterized protein</fullName>
    </submittedName>
</protein>
<dbReference type="AlphaFoldDB" id="A0A5E4M1P0"/>
<proteinExistence type="predicted"/>
<keyword evidence="2" id="KW-1185">Reference proteome</keyword>
<gene>
    <name evidence="1" type="ORF">CINCED_3A024328</name>
</gene>
<reference evidence="1 2" key="1">
    <citation type="submission" date="2019-08" db="EMBL/GenBank/DDBJ databases">
        <authorList>
            <person name="Alioto T."/>
            <person name="Alioto T."/>
            <person name="Gomez Garrido J."/>
        </authorList>
    </citation>
    <scope>NUCLEOTIDE SEQUENCE [LARGE SCALE GENOMIC DNA]</scope>
</reference>
<dbReference type="OrthoDB" id="8196546at2759"/>
<evidence type="ECO:0000313" key="2">
    <source>
        <dbReference type="Proteomes" id="UP000325440"/>
    </source>
</evidence>
<dbReference type="EMBL" id="CABPRJ010000019">
    <property type="protein sequence ID" value="VVC25739.1"/>
    <property type="molecule type" value="Genomic_DNA"/>
</dbReference>